<gene>
    <name evidence="5" type="ORF">GCM10010123_18150</name>
</gene>
<keyword evidence="3 5" id="KW-0808">Transferase</keyword>
<dbReference type="InterPro" id="IPR029044">
    <property type="entry name" value="Nucleotide-diphossugar_trans"/>
</dbReference>
<evidence type="ECO:0000313" key="6">
    <source>
        <dbReference type="Proteomes" id="UP000649739"/>
    </source>
</evidence>
<dbReference type="Pfam" id="PF00535">
    <property type="entry name" value="Glycos_transf_2"/>
    <property type="match status" value="1"/>
</dbReference>
<name>A0A8J3B4K7_9ACTN</name>
<evidence type="ECO:0000313" key="5">
    <source>
        <dbReference type="EMBL" id="GGJ88943.1"/>
    </source>
</evidence>
<reference evidence="5" key="2">
    <citation type="submission" date="2020-09" db="EMBL/GenBank/DDBJ databases">
        <authorList>
            <person name="Sun Q."/>
            <person name="Ohkuma M."/>
        </authorList>
    </citation>
    <scope>NUCLEOTIDE SEQUENCE</scope>
    <source>
        <strain evidence="5">JCM 3090</strain>
    </source>
</reference>
<dbReference type="InterPro" id="IPR001173">
    <property type="entry name" value="Glyco_trans_2-like"/>
</dbReference>
<protein>
    <submittedName>
        <fullName evidence="5">Glycosyl transferase</fullName>
    </submittedName>
</protein>
<sequence length="248" mass="27662">MSRIISVITAAHAPSVPYLREAFQSLVEQEMPDGWSWEWIVQEDGETGAIADALPSDSRISHGSARPGGPGVARTVAMARARGDLVRNLDADDKFLPGALLRDIQALTSHAEVGWTTSRVLDWLPDGEVLSWEHSDPEEGLLPRGAVLDAWRTQDWLLPVHPVTICIRRDLLFALGGWMALTSAEDTGLLIAASVIRDGYFIHEPSLMYRKHPQQVTAQAYHVDEVERDRRRRLIAERADALRSLFML</sequence>
<comment type="similarity">
    <text evidence="1">Belongs to the glycosyltransferase 2 family.</text>
</comment>
<dbReference type="AlphaFoldDB" id="A0A8J3B4K7"/>
<keyword evidence="2" id="KW-0328">Glycosyltransferase</keyword>
<comment type="caution">
    <text evidence="5">The sequence shown here is derived from an EMBL/GenBank/DDBJ whole genome shotgun (WGS) entry which is preliminary data.</text>
</comment>
<dbReference type="PANTHER" id="PTHR43685:SF5">
    <property type="entry name" value="GLYCOSYLTRANSFERASE EPSE-RELATED"/>
    <property type="match status" value="1"/>
</dbReference>
<dbReference type="RefSeq" id="WP_189169622.1">
    <property type="nucleotide sequence ID" value="NZ_BMQB01000003.1"/>
</dbReference>
<dbReference type="SUPFAM" id="SSF53448">
    <property type="entry name" value="Nucleotide-diphospho-sugar transferases"/>
    <property type="match status" value="1"/>
</dbReference>
<dbReference type="GO" id="GO:0016757">
    <property type="term" value="F:glycosyltransferase activity"/>
    <property type="evidence" value="ECO:0007669"/>
    <property type="project" value="UniProtKB-KW"/>
</dbReference>
<reference evidence="5" key="1">
    <citation type="journal article" date="2014" name="Int. J. Syst. Evol. Microbiol.">
        <title>Complete genome sequence of Corynebacterium casei LMG S-19264T (=DSM 44701T), isolated from a smear-ripened cheese.</title>
        <authorList>
            <consortium name="US DOE Joint Genome Institute (JGI-PGF)"/>
            <person name="Walter F."/>
            <person name="Albersmeier A."/>
            <person name="Kalinowski J."/>
            <person name="Ruckert C."/>
        </authorList>
    </citation>
    <scope>NUCLEOTIDE SEQUENCE</scope>
    <source>
        <strain evidence="5">JCM 3090</strain>
    </source>
</reference>
<organism evidence="5 6">
    <name type="scientific">Pilimelia anulata</name>
    <dbReference type="NCBI Taxonomy" id="53371"/>
    <lineage>
        <taxon>Bacteria</taxon>
        <taxon>Bacillati</taxon>
        <taxon>Actinomycetota</taxon>
        <taxon>Actinomycetes</taxon>
        <taxon>Micromonosporales</taxon>
        <taxon>Micromonosporaceae</taxon>
        <taxon>Pilimelia</taxon>
    </lineage>
</organism>
<evidence type="ECO:0000256" key="2">
    <source>
        <dbReference type="ARBA" id="ARBA00022676"/>
    </source>
</evidence>
<evidence type="ECO:0000256" key="1">
    <source>
        <dbReference type="ARBA" id="ARBA00006739"/>
    </source>
</evidence>
<keyword evidence="6" id="KW-1185">Reference proteome</keyword>
<proteinExistence type="inferred from homology"/>
<evidence type="ECO:0000256" key="3">
    <source>
        <dbReference type="ARBA" id="ARBA00022679"/>
    </source>
</evidence>
<dbReference type="CDD" id="cd00761">
    <property type="entry name" value="Glyco_tranf_GTA_type"/>
    <property type="match status" value="1"/>
</dbReference>
<dbReference type="Gene3D" id="3.90.550.10">
    <property type="entry name" value="Spore Coat Polysaccharide Biosynthesis Protein SpsA, Chain A"/>
    <property type="match status" value="1"/>
</dbReference>
<feature type="domain" description="Glycosyltransferase 2-like" evidence="4">
    <location>
        <begin position="6"/>
        <end position="110"/>
    </location>
</feature>
<accession>A0A8J3B4K7</accession>
<dbReference type="InterPro" id="IPR050834">
    <property type="entry name" value="Glycosyltransf_2"/>
</dbReference>
<evidence type="ECO:0000259" key="4">
    <source>
        <dbReference type="Pfam" id="PF00535"/>
    </source>
</evidence>
<dbReference type="Proteomes" id="UP000649739">
    <property type="component" value="Unassembled WGS sequence"/>
</dbReference>
<dbReference type="PANTHER" id="PTHR43685">
    <property type="entry name" value="GLYCOSYLTRANSFERASE"/>
    <property type="match status" value="1"/>
</dbReference>
<dbReference type="EMBL" id="BMQB01000003">
    <property type="protein sequence ID" value="GGJ88943.1"/>
    <property type="molecule type" value="Genomic_DNA"/>
</dbReference>